<dbReference type="AlphaFoldDB" id="A0A8I6RBE2"/>
<dbReference type="InterPro" id="IPR001611">
    <property type="entry name" value="Leu-rich_rpt"/>
</dbReference>
<dbReference type="EnsemblMetazoa" id="XM_014386597.2">
    <property type="protein sequence ID" value="XP_014242083.1"/>
    <property type="gene ID" value="LOC106662480"/>
</dbReference>
<dbReference type="EnsemblMetazoa" id="XM_014386598.2">
    <property type="protein sequence ID" value="XP_014242084.1"/>
    <property type="gene ID" value="LOC106662480"/>
</dbReference>
<dbReference type="InterPro" id="IPR003591">
    <property type="entry name" value="Leu-rich_rpt_typical-subtyp"/>
</dbReference>
<keyword evidence="2" id="KW-0677">Repeat</keyword>
<keyword evidence="1" id="KW-0433">Leucine-rich repeat</keyword>
<dbReference type="PROSITE" id="PS51450">
    <property type="entry name" value="LRR"/>
    <property type="match status" value="1"/>
</dbReference>
<organism evidence="4 5">
    <name type="scientific">Cimex lectularius</name>
    <name type="common">Bed bug</name>
    <name type="synonym">Acanthia lectularia</name>
    <dbReference type="NCBI Taxonomy" id="79782"/>
    <lineage>
        <taxon>Eukaryota</taxon>
        <taxon>Metazoa</taxon>
        <taxon>Ecdysozoa</taxon>
        <taxon>Arthropoda</taxon>
        <taxon>Hexapoda</taxon>
        <taxon>Insecta</taxon>
        <taxon>Pterygota</taxon>
        <taxon>Neoptera</taxon>
        <taxon>Paraneoptera</taxon>
        <taxon>Hemiptera</taxon>
        <taxon>Heteroptera</taxon>
        <taxon>Panheteroptera</taxon>
        <taxon>Cimicomorpha</taxon>
        <taxon>Cimicidae</taxon>
        <taxon>Cimex</taxon>
    </lineage>
</organism>
<dbReference type="SMART" id="SM00369">
    <property type="entry name" value="LRR_TYP"/>
    <property type="match status" value="3"/>
</dbReference>
<feature type="compositionally biased region" description="Basic and acidic residues" evidence="3">
    <location>
        <begin position="273"/>
        <end position="288"/>
    </location>
</feature>
<proteinExistence type="predicted"/>
<sequence length="396" mass="45668">MKGARGSGDAKNTTSKPTAEKRGTADSQRDEKGQFRDKIWTHAEQKKYLQKLSTLGLQVEQEPRVASGVIEGRGNFLDLSGLNLKLFDVRDPNAKITLDNLSYLYLSNNQLERIPSELFAYCPNLIWLDLRRNLLKTFPTSVVNNASLETILLQRNGLKIIPLELGSLPNLKTLSVIENPLEFPNRTVLTTCSTDAKLIDYLRRCWENQSTKDVPILSPNKTEDEKKKKTVKRIQQEKKLRSLSEIVCEKKDSSKIIDQVVAEKITSELRSQEKTIQKAKDKETLRSWRDRKRRMERNEFRLPKPPPPFGVDPDAKMPSRRDLMSNLRIDMKGKPKRNSKDQVNLNREIEELRVSLQDMVKKRQTDDPHKEMSTRLNEIRAIKDIQRKLAALKKIS</sequence>
<dbReference type="InterPro" id="IPR050216">
    <property type="entry name" value="LRR_domain-containing"/>
</dbReference>
<dbReference type="PANTHER" id="PTHR48051:SF35">
    <property type="entry name" value="LEUCINE-RICH REPEAT-CONTAINING PROTEIN 27"/>
    <property type="match status" value="1"/>
</dbReference>
<name>A0A8I6RBE2_CIMLE</name>
<dbReference type="RefSeq" id="XP_014242083.1">
    <property type="nucleotide sequence ID" value="XM_014386597.2"/>
</dbReference>
<dbReference type="Pfam" id="PF13855">
    <property type="entry name" value="LRR_8"/>
    <property type="match status" value="1"/>
</dbReference>
<dbReference type="KEGG" id="clec:106662480"/>
<feature type="compositionally biased region" description="Basic and acidic residues" evidence="3">
    <location>
        <begin position="18"/>
        <end position="35"/>
    </location>
</feature>
<feature type="region of interest" description="Disordered" evidence="3">
    <location>
        <begin position="1"/>
        <end position="35"/>
    </location>
</feature>
<dbReference type="GO" id="GO:0005737">
    <property type="term" value="C:cytoplasm"/>
    <property type="evidence" value="ECO:0007669"/>
    <property type="project" value="TreeGrafter"/>
</dbReference>
<evidence type="ECO:0000256" key="2">
    <source>
        <dbReference type="ARBA" id="ARBA00022737"/>
    </source>
</evidence>
<accession>A0A8I6RBE2</accession>
<evidence type="ECO:0000313" key="5">
    <source>
        <dbReference type="Proteomes" id="UP000494040"/>
    </source>
</evidence>
<dbReference type="OrthoDB" id="40118at2759"/>
<feature type="region of interest" description="Disordered" evidence="3">
    <location>
        <begin position="273"/>
        <end position="318"/>
    </location>
</feature>
<dbReference type="Proteomes" id="UP000494040">
    <property type="component" value="Unassembled WGS sequence"/>
</dbReference>
<keyword evidence="5" id="KW-1185">Reference proteome</keyword>
<evidence type="ECO:0000256" key="3">
    <source>
        <dbReference type="SAM" id="MobiDB-lite"/>
    </source>
</evidence>
<dbReference type="InterPro" id="IPR032675">
    <property type="entry name" value="LRR_dom_sf"/>
</dbReference>
<dbReference type="RefSeq" id="XP_014242084.1">
    <property type="nucleotide sequence ID" value="XM_014386598.2"/>
</dbReference>
<dbReference type="SUPFAM" id="SSF52058">
    <property type="entry name" value="L domain-like"/>
    <property type="match status" value="1"/>
</dbReference>
<dbReference type="Gene3D" id="3.80.10.10">
    <property type="entry name" value="Ribonuclease Inhibitor"/>
    <property type="match status" value="1"/>
</dbReference>
<evidence type="ECO:0000256" key="1">
    <source>
        <dbReference type="ARBA" id="ARBA00022614"/>
    </source>
</evidence>
<reference evidence="4" key="1">
    <citation type="submission" date="2022-01" db="UniProtKB">
        <authorList>
            <consortium name="EnsemblMetazoa"/>
        </authorList>
    </citation>
    <scope>IDENTIFICATION</scope>
</reference>
<dbReference type="GeneID" id="106662480"/>
<evidence type="ECO:0008006" key="6">
    <source>
        <dbReference type="Google" id="ProtNLM"/>
    </source>
</evidence>
<evidence type="ECO:0000313" key="4">
    <source>
        <dbReference type="EnsemblMetazoa" id="XP_014242084.1"/>
    </source>
</evidence>
<dbReference type="PANTHER" id="PTHR48051">
    <property type="match status" value="1"/>
</dbReference>
<protein>
    <recommendedName>
        <fullName evidence="6">Leucine-rich repeat-containing protein 27</fullName>
    </recommendedName>
</protein>